<dbReference type="Pfam" id="PF09339">
    <property type="entry name" value="HTH_IclR"/>
    <property type="match status" value="1"/>
</dbReference>
<dbReference type="Proteomes" id="UP000652477">
    <property type="component" value="Unassembled WGS sequence"/>
</dbReference>
<sequence length="253" mass="28749">MENKNPIQVAGRLFETLELLAEKGSLGLMEISSNLNLNKSTVHRVLNSLIYMGYARQNEGNGKYEPTFKIVDMSNKIMGKVDVVNIVRPHLRALMEITKETVHFVERDGIDAVYIDKVESFTNGIQMVSRIGSRIPLYCSGVGKAIAAQLSESEVQELWERSSIVRMTPYTITDYKQFKENLEEVRRRGYALDNEENETGVRCIAAGLIDHSGKVRYAFSISAPVNRMDNDRIQELSHYILDAKEQMESELRP</sequence>
<dbReference type="InterPro" id="IPR014757">
    <property type="entry name" value="Tscrpt_reg_IclR_C"/>
</dbReference>
<evidence type="ECO:0000259" key="5">
    <source>
        <dbReference type="PROSITE" id="PS51078"/>
    </source>
</evidence>
<comment type="caution">
    <text evidence="6">The sequence shown here is derived from an EMBL/GenBank/DDBJ whole genome shotgun (WGS) entry which is preliminary data.</text>
</comment>
<dbReference type="EMBL" id="JACOPF010000001">
    <property type="protein sequence ID" value="MBC5689064.1"/>
    <property type="molecule type" value="Genomic_DNA"/>
</dbReference>
<dbReference type="InterPro" id="IPR050707">
    <property type="entry name" value="HTH_MetabolicPath_Reg"/>
</dbReference>
<accession>A0A923LJD4</accession>
<dbReference type="GO" id="GO:0003677">
    <property type="term" value="F:DNA binding"/>
    <property type="evidence" value="ECO:0007669"/>
    <property type="project" value="UniProtKB-KW"/>
</dbReference>
<feature type="domain" description="HTH iclR-type" evidence="4">
    <location>
        <begin position="7"/>
        <end position="68"/>
    </location>
</feature>
<dbReference type="InterPro" id="IPR036388">
    <property type="entry name" value="WH-like_DNA-bd_sf"/>
</dbReference>
<dbReference type="PROSITE" id="PS51078">
    <property type="entry name" value="ICLR_ED"/>
    <property type="match status" value="1"/>
</dbReference>
<evidence type="ECO:0000259" key="4">
    <source>
        <dbReference type="PROSITE" id="PS51077"/>
    </source>
</evidence>
<dbReference type="Pfam" id="PF01614">
    <property type="entry name" value="IclR_C"/>
    <property type="match status" value="1"/>
</dbReference>
<proteinExistence type="predicted"/>
<reference evidence="6" key="1">
    <citation type="submission" date="2020-08" db="EMBL/GenBank/DDBJ databases">
        <title>Genome public.</title>
        <authorList>
            <person name="Liu C."/>
            <person name="Sun Q."/>
        </authorList>
    </citation>
    <scope>NUCLEOTIDE SEQUENCE</scope>
    <source>
        <strain evidence="6">NSJ-55</strain>
    </source>
</reference>
<dbReference type="SUPFAM" id="SSF55781">
    <property type="entry name" value="GAF domain-like"/>
    <property type="match status" value="1"/>
</dbReference>
<evidence type="ECO:0000256" key="3">
    <source>
        <dbReference type="ARBA" id="ARBA00023163"/>
    </source>
</evidence>
<keyword evidence="1" id="KW-0805">Transcription regulation</keyword>
<evidence type="ECO:0000256" key="2">
    <source>
        <dbReference type="ARBA" id="ARBA00023125"/>
    </source>
</evidence>
<dbReference type="PANTHER" id="PTHR30136">
    <property type="entry name" value="HELIX-TURN-HELIX TRANSCRIPTIONAL REGULATOR, ICLR FAMILY"/>
    <property type="match status" value="1"/>
</dbReference>
<dbReference type="InterPro" id="IPR029016">
    <property type="entry name" value="GAF-like_dom_sf"/>
</dbReference>
<protein>
    <submittedName>
        <fullName evidence="6">IclR family transcriptional regulator</fullName>
    </submittedName>
</protein>
<dbReference type="Gene3D" id="1.10.10.10">
    <property type="entry name" value="Winged helix-like DNA-binding domain superfamily/Winged helix DNA-binding domain"/>
    <property type="match status" value="1"/>
</dbReference>
<dbReference type="Gene3D" id="3.30.450.40">
    <property type="match status" value="1"/>
</dbReference>
<keyword evidence="3" id="KW-0804">Transcription</keyword>
<dbReference type="SMART" id="SM00346">
    <property type="entry name" value="HTH_ICLR"/>
    <property type="match status" value="1"/>
</dbReference>
<dbReference type="InterPro" id="IPR036390">
    <property type="entry name" value="WH_DNA-bd_sf"/>
</dbReference>
<dbReference type="GO" id="GO:0003700">
    <property type="term" value="F:DNA-binding transcription factor activity"/>
    <property type="evidence" value="ECO:0007669"/>
    <property type="project" value="TreeGrafter"/>
</dbReference>
<evidence type="ECO:0000313" key="7">
    <source>
        <dbReference type="Proteomes" id="UP000652477"/>
    </source>
</evidence>
<dbReference type="PROSITE" id="PS51077">
    <property type="entry name" value="HTH_ICLR"/>
    <property type="match status" value="1"/>
</dbReference>
<dbReference type="PANTHER" id="PTHR30136:SF35">
    <property type="entry name" value="HTH-TYPE TRANSCRIPTIONAL REGULATOR RV1719"/>
    <property type="match status" value="1"/>
</dbReference>
<evidence type="ECO:0000313" key="6">
    <source>
        <dbReference type="EMBL" id="MBC5689064.1"/>
    </source>
</evidence>
<dbReference type="GO" id="GO:0045892">
    <property type="term" value="P:negative regulation of DNA-templated transcription"/>
    <property type="evidence" value="ECO:0007669"/>
    <property type="project" value="TreeGrafter"/>
</dbReference>
<name>A0A923LJD4_9FIRM</name>
<keyword evidence="2" id="KW-0238">DNA-binding</keyword>
<feature type="domain" description="IclR-ED" evidence="5">
    <location>
        <begin position="69"/>
        <end position="253"/>
    </location>
</feature>
<keyword evidence="7" id="KW-1185">Reference proteome</keyword>
<dbReference type="SUPFAM" id="SSF46785">
    <property type="entry name" value="Winged helix' DNA-binding domain"/>
    <property type="match status" value="1"/>
</dbReference>
<dbReference type="InterPro" id="IPR005471">
    <property type="entry name" value="Tscrpt_reg_IclR_N"/>
</dbReference>
<organism evidence="6 7">
    <name type="scientific">Mediterraneibacter hominis</name>
    <dbReference type="NCBI Taxonomy" id="2763054"/>
    <lineage>
        <taxon>Bacteria</taxon>
        <taxon>Bacillati</taxon>
        <taxon>Bacillota</taxon>
        <taxon>Clostridia</taxon>
        <taxon>Lachnospirales</taxon>
        <taxon>Lachnospiraceae</taxon>
        <taxon>Mediterraneibacter</taxon>
    </lineage>
</organism>
<dbReference type="RefSeq" id="WP_186875636.1">
    <property type="nucleotide sequence ID" value="NZ_JACOPF010000001.1"/>
</dbReference>
<gene>
    <name evidence="6" type="ORF">H8S37_09010</name>
</gene>
<evidence type="ECO:0000256" key="1">
    <source>
        <dbReference type="ARBA" id="ARBA00023015"/>
    </source>
</evidence>
<dbReference type="AlphaFoldDB" id="A0A923LJD4"/>